<dbReference type="SUPFAM" id="SSF51197">
    <property type="entry name" value="Clavaminate synthase-like"/>
    <property type="match status" value="1"/>
</dbReference>
<dbReference type="GO" id="GO:0031418">
    <property type="term" value="F:L-ascorbic acid binding"/>
    <property type="evidence" value="ECO:0007669"/>
    <property type="project" value="UniProtKB-KW"/>
</dbReference>
<dbReference type="GO" id="GO:0031543">
    <property type="term" value="F:peptidyl-proline dioxygenase activity"/>
    <property type="evidence" value="ECO:0007669"/>
    <property type="project" value="TreeGrafter"/>
</dbReference>
<dbReference type="InterPro" id="IPR051559">
    <property type="entry name" value="HIF_prolyl_hydroxylases"/>
</dbReference>
<dbReference type="Gene3D" id="2.60.120.620">
    <property type="entry name" value="q2cbj1_9rhob like domain"/>
    <property type="match status" value="1"/>
</dbReference>
<gene>
    <name evidence="6" type="ORF">CcCBS67573_g04348</name>
</gene>
<dbReference type="PANTHER" id="PTHR12907">
    <property type="entry name" value="EGL NINE HOMOLOG-RELATED"/>
    <property type="match status" value="1"/>
</dbReference>
<dbReference type="Proteomes" id="UP000320333">
    <property type="component" value="Unassembled WGS sequence"/>
</dbReference>
<dbReference type="SMART" id="SM00702">
    <property type="entry name" value="P4Hc"/>
    <property type="match status" value="1"/>
</dbReference>
<reference evidence="6 7" key="1">
    <citation type="journal article" date="2019" name="Sci. Rep.">
        <title>Comparative genomics of chytrid fungi reveal insights into the obligate biotrophic and pathogenic lifestyle of Synchytrium endobioticum.</title>
        <authorList>
            <person name="van de Vossenberg B.T.L.H."/>
            <person name="Warris S."/>
            <person name="Nguyen H.D.T."/>
            <person name="van Gent-Pelzer M.P.E."/>
            <person name="Joly D.L."/>
            <person name="van de Geest H.C."/>
            <person name="Bonants P.J.M."/>
            <person name="Smith D.S."/>
            <person name="Levesque C.A."/>
            <person name="van der Lee T.A.J."/>
        </authorList>
    </citation>
    <scope>NUCLEOTIDE SEQUENCE [LARGE SCALE GENOMIC DNA]</scope>
    <source>
        <strain evidence="6 7">CBS 675.73</strain>
    </source>
</reference>
<dbReference type="OrthoDB" id="76265at2759"/>
<accession>A0A507FDG2</accession>
<organism evidence="6 7">
    <name type="scientific">Chytriomyces confervae</name>
    <dbReference type="NCBI Taxonomy" id="246404"/>
    <lineage>
        <taxon>Eukaryota</taxon>
        <taxon>Fungi</taxon>
        <taxon>Fungi incertae sedis</taxon>
        <taxon>Chytridiomycota</taxon>
        <taxon>Chytridiomycota incertae sedis</taxon>
        <taxon>Chytridiomycetes</taxon>
        <taxon>Chytridiales</taxon>
        <taxon>Chytriomycetaceae</taxon>
        <taxon>Chytriomyces</taxon>
    </lineage>
</organism>
<sequence length="297" mass="33389">MPLDDKIVHALTASKHLQDSSHPTADEYDYMKQEQMDQEEMYENDEMLLEEEAADIPEMELLAMMDAQEDSLLAAQRLFTLAGKSREYLVDQLQAITVETVSQLYETGYAVVDGLVDADLIEMANAAANSLAQMEGAMVAAASDRIEDDPFRDRQARDDVICWLHKNEHPATHPALDAILEILQTIQQDLATAIHFRGQTEYQLSVFKGSGGRFERHRDAFPIDDPQDEDQRRATVIVNLSSEAESREGGIKIFRPLGCEQVLENVPGRVLIFLSGVVDYEVLPVYSTRASLTSWIR</sequence>
<dbReference type="AlphaFoldDB" id="A0A507FDG2"/>
<keyword evidence="7" id="KW-1185">Reference proteome</keyword>
<dbReference type="STRING" id="246404.A0A507FDG2"/>
<dbReference type="GO" id="GO:0071456">
    <property type="term" value="P:cellular response to hypoxia"/>
    <property type="evidence" value="ECO:0007669"/>
    <property type="project" value="TreeGrafter"/>
</dbReference>
<keyword evidence="4" id="KW-0560">Oxidoreductase</keyword>
<dbReference type="PANTHER" id="PTHR12907:SF26">
    <property type="entry name" value="HIF PROLYL HYDROXYLASE, ISOFORM C"/>
    <property type="match status" value="1"/>
</dbReference>
<dbReference type="InterPro" id="IPR006620">
    <property type="entry name" value="Pro_4_hyd_alph"/>
</dbReference>
<dbReference type="EMBL" id="QEAP01000129">
    <property type="protein sequence ID" value="TPX74381.1"/>
    <property type="molecule type" value="Genomic_DNA"/>
</dbReference>
<comment type="caution">
    <text evidence="6">The sequence shown here is derived from an EMBL/GenBank/DDBJ whole genome shotgun (WGS) entry which is preliminary data.</text>
</comment>
<dbReference type="GO" id="GO:0008198">
    <property type="term" value="F:ferrous iron binding"/>
    <property type="evidence" value="ECO:0007669"/>
    <property type="project" value="TreeGrafter"/>
</dbReference>
<evidence type="ECO:0000313" key="6">
    <source>
        <dbReference type="EMBL" id="TPX74381.1"/>
    </source>
</evidence>
<proteinExistence type="predicted"/>
<dbReference type="Pfam" id="PF13640">
    <property type="entry name" value="2OG-FeII_Oxy_3"/>
    <property type="match status" value="1"/>
</dbReference>
<evidence type="ECO:0000259" key="5">
    <source>
        <dbReference type="SMART" id="SM00702"/>
    </source>
</evidence>
<name>A0A507FDG2_9FUNG</name>
<dbReference type="InterPro" id="IPR044862">
    <property type="entry name" value="Pro_4_hyd_alph_FE2OG_OXY"/>
</dbReference>
<protein>
    <recommendedName>
        <fullName evidence="5">Prolyl 4-hydroxylase alpha subunit domain-containing protein</fullName>
    </recommendedName>
</protein>
<evidence type="ECO:0000313" key="7">
    <source>
        <dbReference type="Proteomes" id="UP000320333"/>
    </source>
</evidence>
<keyword evidence="3" id="KW-0223">Dioxygenase</keyword>
<evidence type="ECO:0000256" key="1">
    <source>
        <dbReference type="ARBA" id="ARBA00001961"/>
    </source>
</evidence>
<evidence type="ECO:0000256" key="2">
    <source>
        <dbReference type="ARBA" id="ARBA00022896"/>
    </source>
</evidence>
<evidence type="ECO:0000256" key="4">
    <source>
        <dbReference type="ARBA" id="ARBA00023002"/>
    </source>
</evidence>
<comment type="cofactor">
    <cofactor evidence="1">
        <name>L-ascorbate</name>
        <dbReference type="ChEBI" id="CHEBI:38290"/>
    </cofactor>
</comment>
<keyword evidence="2" id="KW-0847">Vitamin C</keyword>
<feature type="domain" description="Prolyl 4-hydroxylase alpha subunit" evidence="5">
    <location>
        <begin position="107"/>
        <end position="297"/>
    </location>
</feature>
<evidence type="ECO:0000256" key="3">
    <source>
        <dbReference type="ARBA" id="ARBA00022964"/>
    </source>
</evidence>